<feature type="compositionally biased region" description="Basic residues" evidence="1">
    <location>
        <begin position="115"/>
        <end position="126"/>
    </location>
</feature>
<evidence type="ECO:0000313" key="3">
    <source>
        <dbReference type="Proteomes" id="UP001600888"/>
    </source>
</evidence>
<protein>
    <submittedName>
        <fullName evidence="2">Uncharacterized protein</fullName>
    </submittedName>
</protein>
<sequence>MPSPHQPHCKATHPLPDAACLSAYFLHSSSVANQLCKQPRRHALLRFDMQANMFATRCRLRWPGAVTTVGSSSTSLARPTLPGPPSRCLSGTAASSEAGRDERKKNSDEGDISGRHHVSPRQRRLPNKYTPLAYEPMPMSYADLLSRAISVPVLDSSGTLRQLHRALQPYLRDPGHDHSRTEDAPVQPEPEGASLPLYHVVDRSIRYFTTQNGQIQGALSAVAQDVSSDAVPKADTQDFDAIRAHHLGRWYAKTLASKYERGRIRRYLNNVADTTEKARNIIIFNSIGSINKSLDVQKAAMTRAIRQIQPEFEAVVYAMVCELRAARRAQQWHRVWTLERKLTSTASMFLVSQTPLSVACHGFLNRDDERMVEISMSRMAEWNDSYQQMYEADVQTRKQMNLVKRYWTVFNSSQHEKPWQGEAVVFTAKSPTTNAKEIIVIRHDQSMPPKSLWPRVWRPKVLGGIENPAGLNSDVAAHKIKRRTIRTPGGTGRRPRRKERTGTGPRGENPQQFLSAMHASSDAPEA</sequence>
<evidence type="ECO:0000256" key="1">
    <source>
        <dbReference type="SAM" id="MobiDB-lite"/>
    </source>
</evidence>
<feature type="compositionally biased region" description="Basic and acidic residues" evidence="1">
    <location>
        <begin position="173"/>
        <end position="183"/>
    </location>
</feature>
<feature type="region of interest" description="Disordered" evidence="1">
    <location>
        <begin position="67"/>
        <end position="128"/>
    </location>
</feature>
<keyword evidence="3" id="KW-1185">Reference proteome</keyword>
<reference evidence="2 3" key="1">
    <citation type="submission" date="2024-03" db="EMBL/GenBank/DDBJ databases">
        <title>A high-quality draft genome sequence of Diaporthe vaccinii, a causative agent of upright dieback and viscid rot disease in cranberry plants.</title>
        <authorList>
            <person name="Sarrasin M."/>
            <person name="Lang B.F."/>
            <person name="Burger G."/>
        </authorList>
    </citation>
    <scope>NUCLEOTIDE SEQUENCE [LARGE SCALE GENOMIC DNA]</scope>
    <source>
        <strain evidence="2 3">IS7</strain>
    </source>
</reference>
<evidence type="ECO:0000313" key="2">
    <source>
        <dbReference type="EMBL" id="KAL2277164.1"/>
    </source>
</evidence>
<feature type="region of interest" description="Disordered" evidence="1">
    <location>
        <begin position="475"/>
        <end position="526"/>
    </location>
</feature>
<feature type="region of interest" description="Disordered" evidence="1">
    <location>
        <begin position="171"/>
        <end position="193"/>
    </location>
</feature>
<accession>A0ABR4E420</accession>
<dbReference type="Proteomes" id="UP001600888">
    <property type="component" value="Unassembled WGS sequence"/>
</dbReference>
<organism evidence="2 3">
    <name type="scientific">Diaporthe vaccinii</name>
    <dbReference type="NCBI Taxonomy" id="105482"/>
    <lineage>
        <taxon>Eukaryota</taxon>
        <taxon>Fungi</taxon>
        <taxon>Dikarya</taxon>
        <taxon>Ascomycota</taxon>
        <taxon>Pezizomycotina</taxon>
        <taxon>Sordariomycetes</taxon>
        <taxon>Sordariomycetidae</taxon>
        <taxon>Diaporthales</taxon>
        <taxon>Diaporthaceae</taxon>
        <taxon>Diaporthe</taxon>
        <taxon>Diaporthe eres species complex</taxon>
    </lineage>
</organism>
<dbReference type="EMBL" id="JBAWTH010000103">
    <property type="protein sequence ID" value="KAL2277164.1"/>
    <property type="molecule type" value="Genomic_DNA"/>
</dbReference>
<gene>
    <name evidence="2" type="ORF">FJTKL_00175</name>
</gene>
<feature type="compositionally biased region" description="Basic and acidic residues" evidence="1">
    <location>
        <begin position="98"/>
        <end position="114"/>
    </location>
</feature>
<comment type="caution">
    <text evidence="2">The sequence shown here is derived from an EMBL/GenBank/DDBJ whole genome shotgun (WGS) entry which is preliminary data.</text>
</comment>
<name>A0ABR4E420_9PEZI</name>
<proteinExistence type="predicted"/>